<feature type="compositionally biased region" description="Low complexity" evidence="7">
    <location>
        <begin position="593"/>
        <end position="617"/>
    </location>
</feature>
<keyword evidence="3" id="KW-0805">Transcription regulation</keyword>
<feature type="region of interest" description="Disordered" evidence="7">
    <location>
        <begin position="314"/>
        <end position="618"/>
    </location>
</feature>
<evidence type="ECO:0000256" key="7">
    <source>
        <dbReference type="SAM" id="MobiDB-lite"/>
    </source>
</evidence>
<feature type="compositionally biased region" description="Acidic residues" evidence="7">
    <location>
        <begin position="334"/>
        <end position="366"/>
    </location>
</feature>
<feature type="compositionally biased region" description="Basic and acidic residues" evidence="7">
    <location>
        <begin position="191"/>
        <end position="209"/>
    </location>
</feature>
<keyword evidence="6" id="KW-0539">Nucleus</keyword>
<feature type="compositionally biased region" description="Basic and acidic residues" evidence="7">
    <location>
        <begin position="401"/>
        <end position="426"/>
    </location>
</feature>
<feature type="compositionally biased region" description="Basic and acidic residues" evidence="7">
    <location>
        <begin position="267"/>
        <end position="276"/>
    </location>
</feature>
<name>A0A0D2AP53_9PEZI</name>
<evidence type="ECO:0000256" key="5">
    <source>
        <dbReference type="ARBA" id="ARBA00023163"/>
    </source>
</evidence>
<evidence type="ECO:0000313" key="8">
    <source>
        <dbReference type="EMBL" id="KIW08330.1"/>
    </source>
</evidence>
<protein>
    <submittedName>
        <fullName evidence="8">Uncharacterized protein</fullName>
    </submittedName>
</protein>
<accession>A0A0D2AP53</accession>
<dbReference type="GO" id="GO:0032968">
    <property type="term" value="P:positive regulation of transcription elongation by RNA polymerase II"/>
    <property type="evidence" value="ECO:0007669"/>
    <property type="project" value="InterPro"/>
</dbReference>
<dbReference type="InterPro" id="IPR011039">
    <property type="entry name" value="TFIIF_interaction"/>
</dbReference>
<reference evidence="8 9" key="1">
    <citation type="submission" date="2015-01" db="EMBL/GenBank/DDBJ databases">
        <title>The Genome Sequence of Ochroconis gallopava CBS43764.</title>
        <authorList>
            <consortium name="The Broad Institute Genomics Platform"/>
            <person name="Cuomo C."/>
            <person name="de Hoog S."/>
            <person name="Gorbushina A."/>
            <person name="Stielow B."/>
            <person name="Teixiera M."/>
            <person name="Abouelleil A."/>
            <person name="Chapman S.B."/>
            <person name="Priest M."/>
            <person name="Young S.K."/>
            <person name="Wortman J."/>
            <person name="Nusbaum C."/>
            <person name="Birren B."/>
        </authorList>
    </citation>
    <scope>NUCLEOTIDE SEQUENCE [LARGE SCALE GENOMIC DNA]</scope>
    <source>
        <strain evidence="8 9">CBS 43764</strain>
    </source>
</reference>
<feature type="region of interest" description="Disordered" evidence="7">
    <location>
        <begin position="267"/>
        <end position="295"/>
    </location>
</feature>
<feature type="compositionally biased region" description="Polar residues" evidence="7">
    <location>
        <begin position="575"/>
        <end position="592"/>
    </location>
</feature>
<dbReference type="VEuPathDB" id="FungiDB:PV09_01247"/>
<dbReference type="GO" id="GO:0005674">
    <property type="term" value="C:transcription factor TFIIF complex"/>
    <property type="evidence" value="ECO:0007669"/>
    <property type="project" value="TreeGrafter"/>
</dbReference>
<proteinExistence type="inferred from homology"/>
<sequence>MSASPASAVPGRTPNGAGPPPPPRRRPPPKTNPLNARHKPSKQIQRPRPAIAPPSNREQSIPLGMPPKTFAAAPPSPTESRPPTYVIPIKSTKRELLQGLRYHVARLITKENIDIADEKQFDRPVRLHRKDPRFHPSSNTMEVDSKEELIDEKQREQLEAAKLEKQRIREEQAKQMAPAASQKRKPQAFKKKVEQVYRADDTPEERKRQQLRYEEALPWHIEDFEEKKVWQGSYEAALSECHVMLMQQPDNSFRLVPLEKWYRFREKATQKQRLDPEQAEQQMTKGQRAPRWLLKNEAQERRIKAEEAAYQKASLFTRSGEKEPKRTANGMDLDQPEVDPDANDIDYNVEEDFADDEENDLFEGDDDTKKMAEEKLKRDQLNANVFDMKNEKEVDAEEEQEKLLAEVAKRLEKGTRKALLRREKNLDYASDSEENPYSSESESEDSELERQKEEERKKEEESKAKLDQKNAKSTKPPSGASSRGANTPSGRKEKHVDTLRVKAIKRPGSPNLSEASGNESSRKRAKIKQGTSTPRPAPEAVRRDGGASRPGGLLGTAGSGSDTDARTANPRIKLTLSQRGSRAASPTASGQVSRAGSPSARSPAGSSTPAPGAAQAGFPTAAEIARHVPKEGITIQGLLNVFKGRFDKKERFKDFVAEVKKVTKLHPTTKGLLVPKVAPAS</sequence>
<evidence type="ECO:0000256" key="3">
    <source>
        <dbReference type="ARBA" id="ARBA00023015"/>
    </source>
</evidence>
<dbReference type="PANTHER" id="PTHR13011">
    <property type="entry name" value="TFIIF-ALPHA"/>
    <property type="match status" value="1"/>
</dbReference>
<feature type="compositionally biased region" description="Basic and acidic residues" evidence="7">
    <location>
        <begin position="490"/>
        <end position="500"/>
    </location>
</feature>
<evidence type="ECO:0000256" key="4">
    <source>
        <dbReference type="ARBA" id="ARBA00023125"/>
    </source>
</evidence>
<feature type="compositionally biased region" description="Gly residues" evidence="7">
    <location>
        <begin position="548"/>
        <end position="558"/>
    </location>
</feature>
<keyword evidence="5" id="KW-0804">Transcription</keyword>
<dbReference type="GO" id="GO:0001096">
    <property type="term" value="F:TFIIF-class transcription factor complex binding"/>
    <property type="evidence" value="ECO:0007669"/>
    <property type="project" value="TreeGrafter"/>
</dbReference>
<dbReference type="AlphaFoldDB" id="A0A0D2AP53"/>
<feature type="compositionally biased region" description="Basic and acidic residues" evidence="7">
    <location>
        <begin position="448"/>
        <end position="470"/>
    </location>
</feature>
<keyword evidence="9" id="KW-1185">Reference proteome</keyword>
<organism evidence="8 9">
    <name type="scientific">Verruconis gallopava</name>
    <dbReference type="NCBI Taxonomy" id="253628"/>
    <lineage>
        <taxon>Eukaryota</taxon>
        <taxon>Fungi</taxon>
        <taxon>Dikarya</taxon>
        <taxon>Ascomycota</taxon>
        <taxon>Pezizomycotina</taxon>
        <taxon>Dothideomycetes</taxon>
        <taxon>Pleosporomycetidae</taxon>
        <taxon>Venturiales</taxon>
        <taxon>Sympoventuriaceae</taxon>
        <taxon>Verruconis</taxon>
    </lineage>
</organism>
<comment type="subcellular location">
    <subcellularLocation>
        <location evidence="1">Nucleus</location>
    </subcellularLocation>
</comment>
<dbReference type="InterPro" id="IPR008851">
    <property type="entry name" value="TFIIF-alpha"/>
</dbReference>
<dbReference type="OrthoDB" id="76676at2759"/>
<dbReference type="GO" id="GO:0016251">
    <property type="term" value="F:RNA polymerase II general transcription initiation factor activity"/>
    <property type="evidence" value="ECO:0007669"/>
    <property type="project" value="TreeGrafter"/>
</dbReference>
<feature type="region of interest" description="Disordered" evidence="7">
    <location>
        <begin position="169"/>
        <end position="209"/>
    </location>
</feature>
<feature type="compositionally biased region" description="Basic and acidic residues" evidence="7">
    <location>
        <begin position="367"/>
        <end position="380"/>
    </location>
</feature>
<feature type="region of interest" description="Disordered" evidence="7">
    <location>
        <begin position="1"/>
        <end position="85"/>
    </location>
</feature>
<dbReference type="InParanoid" id="A0A0D2AP53"/>
<evidence type="ECO:0000256" key="6">
    <source>
        <dbReference type="ARBA" id="ARBA00023242"/>
    </source>
</evidence>
<dbReference type="STRING" id="253628.A0A0D2AP53"/>
<dbReference type="GO" id="GO:0006367">
    <property type="term" value="P:transcription initiation at RNA polymerase II promoter"/>
    <property type="evidence" value="ECO:0007669"/>
    <property type="project" value="InterPro"/>
</dbReference>
<dbReference type="RefSeq" id="XP_016218199.1">
    <property type="nucleotide sequence ID" value="XM_016354104.1"/>
</dbReference>
<dbReference type="EMBL" id="KN847531">
    <property type="protein sequence ID" value="KIW08330.1"/>
    <property type="molecule type" value="Genomic_DNA"/>
</dbReference>
<dbReference type="HOGENOM" id="CLU_025955_0_0_1"/>
<dbReference type="GeneID" id="27309220"/>
<evidence type="ECO:0000313" key="9">
    <source>
        <dbReference type="Proteomes" id="UP000053259"/>
    </source>
</evidence>
<gene>
    <name evidence="8" type="ORF">PV09_01247</name>
</gene>
<feature type="compositionally biased region" description="Polar residues" evidence="7">
    <location>
        <begin position="471"/>
        <end position="489"/>
    </location>
</feature>
<dbReference type="PANTHER" id="PTHR13011:SF0">
    <property type="entry name" value="GENERAL TRANSCRIPTION FACTOR IIF SUBUNIT 1"/>
    <property type="match status" value="1"/>
</dbReference>
<feature type="region of interest" description="Disordered" evidence="7">
    <location>
        <begin position="126"/>
        <end position="149"/>
    </location>
</feature>
<keyword evidence="4" id="KW-0238">DNA-binding</keyword>
<dbReference type="SUPFAM" id="SSF50916">
    <property type="entry name" value="Rap30/74 interaction domains"/>
    <property type="match status" value="1"/>
</dbReference>
<dbReference type="GO" id="GO:0003677">
    <property type="term" value="F:DNA binding"/>
    <property type="evidence" value="ECO:0007669"/>
    <property type="project" value="UniProtKB-KW"/>
</dbReference>
<evidence type="ECO:0000256" key="2">
    <source>
        <dbReference type="ARBA" id="ARBA00005249"/>
    </source>
</evidence>
<evidence type="ECO:0000256" key="1">
    <source>
        <dbReference type="ARBA" id="ARBA00004123"/>
    </source>
</evidence>
<feature type="compositionally biased region" description="Polar residues" evidence="7">
    <location>
        <begin position="510"/>
        <end position="519"/>
    </location>
</feature>
<comment type="similarity">
    <text evidence="2">Belongs to the TFIIF alpha subunit family.</text>
</comment>
<dbReference type="Proteomes" id="UP000053259">
    <property type="component" value="Unassembled WGS sequence"/>
</dbReference>